<dbReference type="VEuPathDB" id="FungiDB:SPBR_03017"/>
<dbReference type="SUPFAM" id="SSF102198">
    <property type="entry name" value="Putative cyclase"/>
    <property type="match status" value="1"/>
</dbReference>
<gene>
    <name evidence="2" type="ORF">SPBR_03017</name>
</gene>
<dbReference type="GO" id="GO:0019441">
    <property type="term" value="P:L-tryptophan catabolic process to kynurenine"/>
    <property type="evidence" value="ECO:0007669"/>
    <property type="project" value="InterPro"/>
</dbReference>
<comment type="similarity">
    <text evidence="1">Belongs to the Cyclase 1 superfamily.</text>
</comment>
<dbReference type="RefSeq" id="XP_040621258.1">
    <property type="nucleotide sequence ID" value="XM_040761320.1"/>
</dbReference>
<accession>A0A0C2FQC7</accession>
<comment type="caution">
    <text evidence="2">The sequence shown here is derived from an EMBL/GenBank/DDBJ whole genome shotgun (WGS) entry which is preliminary data.</text>
</comment>
<dbReference type="PANTHER" id="PTHR34861">
    <property type="match status" value="1"/>
</dbReference>
<evidence type="ECO:0000256" key="1">
    <source>
        <dbReference type="ARBA" id="ARBA00007865"/>
    </source>
</evidence>
<dbReference type="GO" id="GO:0004061">
    <property type="term" value="F:arylformamidase activity"/>
    <property type="evidence" value="ECO:0007669"/>
    <property type="project" value="InterPro"/>
</dbReference>
<dbReference type="PANTHER" id="PTHR34861:SF10">
    <property type="entry name" value="CYCLASE"/>
    <property type="match status" value="1"/>
</dbReference>
<dbReference type="GeneID" id="63676241"/>
<organism evidence="2 3">
    <name type="scientific">Sporothrix brasiliensis 5110</name>
    <dbReference type="NCBI Taxonomy" id="1398154"/>
    <lineage>
        <taxon>Eukaryota</taxon>
        <taxon>Fungi</taxon>
        <taxon>Dikarya</taxon>
        <taxon>Ascomycota</taxon>
        <taxon>Pezizomycotina</taxon>
        <taxon>Sordariomycetes</taxon>
        <taxon>Sordariomycetidae</taxon>
        <taxon>Ophiostomatales</taxon>
        <taxon>Ophiostomataceae</taxon>
        <taxon>Sporothrix</taxon>
    </lineage>
</organism>
<protein>
    <recommendedName>
        <fullName evidence="4">Cyclase</fullName>
    </recommendedName>
</protein>
<dbReference type="OrthoDB" id="5396at2759"/>
<name>A0A0C2FQC7_9PEZI</name>
<proteinExistence type="inferred from homology"/>
<sequence>MPSIQDPTSLPWDPHNDVFPARRNLPRLSGHFKDAPVGAAWVWGTDDQLGRLNLLTPQRVALAAREQIVSGASTRVDLPLDVPKHPSWQREPFVHNIKVILGEGGIGHDDTYSLNTQSGTQWDGFRHVSYGDTGLFYNGTTADDIQQSTEPCGIHHWSGRALAGRGVLLDYRAYCDSLGIFYDSASSHPISYDDLVSCGRHQGTDIRPASQGGDIRPGDFLFIRSGFTQDYYKRTGAENEAIGSRSAPQWAGVLQEPQMIDWLHDCYFAAVAGDAPAFEVWPTAQAYKLHEYLLPLWGCPIGEMLDLEGVAKLAKEHGRWTFFFCTAPANCTGGVGSHVNGTAIF</sequence>
<dbReference type="AlphaFoldDB" id="A0A0C2FQC7"/>
<dbReference type="Proteomes" id="UP000031575">
    <property type="component" value="Unassembled WGS sequence"/>
</dbReference>
<dbReference type="EMBL" id="AWTV01000006">
    <property type="protein sequence ID" value="KIH93248.1"/>
    <property type="molecule type" value="Genomic_DNA"/>
</dbReference>
<evidence type="ECO:0000313" key="2">
    <source>
        <dbReference type="EMBL" id="KIH93248.1"/>
    </source>
</evidence>
<dbReference type="InterPro" id="IPR037175">
    <property type="entry name" value="KFase_sf"/>
</dbReference>
<evidence type="ECO:0008006" key="4">
    <source>
        <dbReference type="Google" id="ProtNLM"/>
    </source>
</evidence>
<dbReference type="HOGENOM" id="CLU_030671_1_0_1"/>
<dbReference type="InterPro" id="IPR007325">
    <property type="entry name" value="KFase/CYL"/>
</dbReference>
<keyword evidence="3" id="KW-1185">Reference proteome</keyword>
<dbReference type="Pfam" id="PF04199">
    <property type="entry name" value="Cyclase"/>
    <property type="match status" value="1"/>
</dbReference>
<dbReference type="Gene3D" id="3.50.30.50">
    <property type="entry name" value="Putative cyclase"/>
    <property type="match status" value="1"/>
</dbReference>
<reference evidence="2 3" key="1">
    <citation type="journal article" date="2014" name="BMC Genomics">
        <title>Comparative genomics of the major fungal agents of human and animal Sporotrichosis: Sporothrix schenckii and Sporothrix brasiliensis.</title>
        <authorList>
            <person name="Teixeira M.M."/>
            <person name="de Almeida L.G."/>
            <person name="Kubitschek-Barreira P."/>
            <person name="Alves F.L."/>
            <person name="Kioshima E.S."/>
            <person name="Abadio A.K."/>
            <person name="Fernandes L."/>
            <person name="Derengowski L.S."/>
            <person name="Ferreira K.S."/>
            <person name="Souza R.C."/>
            <person name="Ruiz J.C."/>
            <person name="de Andrade N.C."/>
            <person name="Paes H.C."/>
            <person name="Nicola A.M."/>
            <person name="Albuquerque P."/>
            <person name="Gerber A.L."/>
            <person name="Martins V.P."/>
            <person name="Peconick L.D."/>
            <person name="Neto A.V."/>
            <person name="Chaucanez C.B."/>
            <person name="Silva P.A."/>
            <person name="Cunha O.L."/>
            <person name="de Oliveira F.F."/>
            <person name="dos Santos T.C."/>
            <person name="Barros A.L."/>
            <person name="Soares M.A."/>
            <person name="de Oliveira L.M."/>
            <person name="Marini M.M."/>
            <person name="Villalobos-Duno H."/>
            <person name="Cunha M.M."/>
            <person name="de Hoog S."/>
            <person name="da Silveira J.F."/>
            <person name="Henrissat B."/>
            <person name="Nino-Vega G.A."/>
            <person name="Cisalpino P.S."/>
            <person name="Mora-Montes H.M."/>
            <person name="Almeida S.R."/>
            <person name="Stajich J.E."/>
            <person name="Lopes-Bezerra L.M."/>
            <person name="Vasconcelos A.T."/>
            <person name="Felipe M.S."/>
        </authorList>
    </citation>
    <scope>NUCLEOTIDE SEQUENCE [LARGE SCALE GENOMIC DNA]</scope>
    <source>
        <strain evidence="2 3">5110</strain>
    </source>
</reference>
<evidence type="ECO:0000313" key="3">
    <source>
        <dbReference type="Proteomes" id="UP000031575"/>
    </source>
</evidence>